<evidence type="ECO:0000313" key="7">
    <source>
        <dbReference type="Proteomes" id="UP000553632"/>
    </source>
</evidence>
<evidence type="ECO:0000256" key="4">
    <source>
        <dbReference type="SAM" id="Coils"/>
    </source>
</evidence>
<dbReference type="Proteomes" id="UP000553632">
    <property type="component" value="Unassembled WGS sequence"/>
</dbReference>
<comment type="subcellular location">
    <subcellularLocation>
        <location evidence="1">Nucleus</location>
    </subcellularLocation>
</comment>
<dbReference type="EMBL" id="JABANO010026791">
    <property type="protein sequence ID" value="KAF4717922.1"/>
    <property type="molecule type" value="Genomic_DNA"/>
</dbReference>
<organism evidence="6 7">
    <name type="scientific">Perkinsus olseni</name>
    <name type="common">Perkinsus atlanticus</name>
    <dbReference type="NCBI Taxonomy" id="32597"/>
    <lineage>
        <taxon>Eukaryota</taxon>
        <taxon>Sar</taxon>
        <taxon>Alveolata</taxon>
        <taxon>Perkinsozoa</taxon>
        <taxon>Perkinsea</taxon>
        <taxon>Perkinsida</taxon>
        <taxon>Perkinsidae</taxon>
        <taxon>Perkinsus</taxon>
    </lineage>
</organism>
<evidence type="ECO:0000256" key="2">
    <source>
        <dbReference type="ARBA" id="ARBA00023054"/>
    </source>
</evidence>
<dbReference type="Pfam" id="PF18517">
    <property type="entry name" value="LZ3wCH"/>
    <property type="match status" value="1"/>
</dbReference>
<dbReference type="GO" id="GO:0005634">
    <property type="term" value="C:nucleus"/>
    <property type="evidence" value="ECO:0007669"/>
    <property type="project" value="UniProtKB-SubCell"/>
</dbReference>
<proteinExistence type="predicted"/>
<evidence type="ECO:0000256" key="3">
    <source>
        <dbReference type="ARBA" id="ARBA00023242"/>
    </source>
</evidence>
<sequence length="146" mass="16389">MEKVGSQNIYWALPSSQKAALMTRLDKSRASLQSSEEALAEAEGRKKEISSALEASGVTQEKSAAMRVAFEELEGKRRKLTADLEALEATDPSKMKEQIEEMRRSRDLLDIWTDNICTVRQFIASRGGMSEERVDKEFGIDPSIFD</sequence>
<feature type="coiled-coil region" evidence="4">
    <location>
        <begin position="25"/>
        <end position="90"/>
    </location>
</feature>
<protein>
    <submittedName>
        <fullName evidence="6">Meiotic nuclear division protein 1</fullName>
    </submittedName>
</protein>
<keyword evidence="7" id="KW-1185">Reference proteome</keyword>
<accession>A0A7J6RBZ2</accession>
<reference evidence="6 7" key="1">
    <citation type="submission" date="2020-04" db="EMBL/GenBank/DDBJ databases">
        <title>Perkinsus olseni comparative genomics.</title>
        <authorList>
            <person name="Bogema D.R."/>
        </authorList>
    </citation>
    <scope>NUCLEOTIDE SEQUENCE [LARGE SCALE GENOMIC DNA]</scope>
    <source>
        <strain evidence="6 7">ATCC PRA-207</strain>
    </source>
</reference>
<dbReference type="AlphaFoldDB" id="A0A7J6RBZ2"/>
<evidence type="ECO:0000256" key="1">
    <source>
        <dbReference type="ARBA" id="ARBA00004123"/>
    </source>
</evidence>
<feature type="domain" description="Leucine zipper with capping helix" evidence="5">
    <location>
        <begin position="107"/>
        <end position="142"/>
    </location>
</feature>
<keyword evidence="3" id="KW-0539">Nucleus</keyword>
<keyword evidence="2 4" id="KW-0175">Coiled coil</keyword>
<gene>
    <name evidence="6" type="primary">MND1_2</name>
    <name evidence="6" type="ORF">FOZ63_016137</name>
</gene>
<name>A0A7J6RBZ2_PEROL</name>
<evidence type="ECO:0000313" key="6">
    <source>
        <dbReference type="EMBL" id="KAF4717922.1"/>
    </source>
</evidence>
<comment type="caution">
    <text evidence="6">The sequence shown here is derived from an EMBL/GenBank/DDBJ whole genome shotgun (WGS) entry which is preliminary data.</text>
</comment>
<evidence type="ECO:0000259" key="5">
    <source>
        <dbReference type="Pfam" id="PF18517"/>
    </source>
</evidence>
<dbReference type="InterPro" id="IPR040661">
    <property type="entry name" value="LZ3wCH"/>
</dbReference>